<proteinExistence type="predicted"/>
<sequence>MPDVQDMVRSPIEDRPGRTRIRYVKYRELCSNHVNASAVCRSDYNVICRDGMLISIRNAVNDIAINNINRSASKASYKILLTLSNNGPSPNVHLALGRDLVAVEEGRCLTCWINREPRSVLKKVKREAMLLGIEDKVPYKSRCLIFSIKRTKLLYAVQCSEFKREGEVVTS</sequence>
<evidence type="ECO:0000313" key="1">
    <source>
        <dbReference type="Proteomes" id="UP000035681"/>
    </source>
</evidence>
<evidence type="ECO:0000313" key="2">
    <source>
        <dbReference type="WBParaSite" id="TCONS_00012732.p1"/>
    </source>
</evidence>
<accession>A0AAF5I306</accession>
<organism evidence="1 2">
    <name type="scientific">Strongyloides stercoralis</name>
    <name type="common">Threadworm</name>
    <dbReference type="NCBI Taxonomy" id="6248"/>
    <lineage>
        <taxon>Eukaryota</taxon>
        <taxon>Metazoa</taxon>
        <taxon>Ecdysozoa</taxon>
        <taxon>Nematoda</taxon>
        <taxon>Chromadorea</taxon>
        <taxon>Rhabditida</taxon>
        <taxon>Tylenchina</taxon>
        <taxon>Panagrolaimomorpha</taxon>
        <taxon>Strongyloidoidea</taxon>
        <taxon>Strongyloididae</taxon>
        <taxon>Strongyloides</taxon>
    </lineage>
</organism>
<dbReference type="Proteomes" id="UP000035681">
    <property type="component" value="Unplaced"/>
</dbReference>
<dbReference type="AlphaFoldDB" id="A0AAF5I306"/>
<name>A0AAF5I306_STRER</name>
<keyword evidence="1" id="KW-1185">Reference proteome</keyword>
<reference evidence="2" key="1">
    <citation type="submission" date="2024-02" db="UniProtKB">
        <authorList>
            <consortium name="WormBaseParasite"/>
        </authorList>
    </citation>
    <scope>IDENTIFICATION</scope>
</reference>
<protein>
    <submittedName>
        <fullName evidence="2">Uncharacterized protein</fullName>
    </submittedName>
</protein>
<dbReference type="WBParaSite" id="TCONS_00012732.p1">
    <property type="protein sequence ID" value="TCONS_00012732.p1"/>
    <property type="gene ID" value="XLOC_008397"/>
</dbReference>